<evidence type="ECO:0000313" key="9">
    <source>
        <dbReference type="Proteomes" id="UP000747542"/>
    </source>
</evidence>
<dbReference type="InterPro" id="IPR016187">
    <property type="entry name" value="CTDL_fold"/>
</dbReference>
<comment type="caution">
    <text evidence="8">The sequence shown here is derived from an EMBL/GenBank/DDBJ whole genome shotgun (WGS) entry which is preliminary data.</text>
</comment>
<reference evidence="8" key="1">
    <citation type="journal article" date="2021" name="Sci. Adv.">
        <title>The American lobster genome reveals insights on longevity, neural, and immune adaptations.</title>
        <authorList>
            <person name="Polinski J.M."/>
            <person name="Zimin A.V."/>
            <person name="Clark K.F."/>
            <person name="Kohn A.B."/>
            <person name="Sadowski N."/>
            <person name="Timp W."/>
            <person name="Ptitsyn A."/>
            <person name="Khanna P."/>
            <person name="Romanova D.Y."/>
            <person name="Williams P."/>
            <person name="Greenwood S.J."/>
            <person name="Moroz L.L."/>
            <person name="Walt D.R."/>
            <person name="Bodnar A.G."/>
        </authorList>
    </citation>
    <scope>NUCLEOTIDE SEQUENCE</scope>
    <source>
        <strain evidence="8">GMGI-L3</strain>
    </source>
</reference>
<evidence type="ECO:0000256" key="4">
    <source>
        <dbReference type="ARBA" id="ARBA00022734"/>
    </source>
</evidence>
<name>A0A8J5TIB9_HOMAM</name>
<keyword evidence="5" id="KW-1015">Disulfide bond</keyword>
<feature type="signal peptide" evidence="6">
    <location>
        <begin position="1"/>
        <end position="20"/>
    </location>
</feature>
<dbReference type="PANTHER" id="PTHR22799">
    <property type="entry name" value="TETRANECTIN-RELATED"/>
    <property type="match status" value="1"/>
</dbReference>
<dbReference type="InterPro" id="IPR016186">
    <property type="entry name" value="C-type_lectin-like/link_sf"/>
</dbReference>
<accession>A0A8J5TIB9</accession>
<dbReference type="AlphaFoldDB" id="A0A8J5TIB9"/>
<protein>
    <submittedName>
        <fullName evidence="8">CD209 antigen-like 6</fullName>
    </submittedName>
</protein>
<dbReference type="InterPro" id="IPR018378">
    <property type="entry name" value="C-type_lectin_CS"/>
</dbReference>
<feature type="chain" id="PRO_5035180335" evidence="6">
    <location>
        <begin position="21"/>
        <end position="404"/>
    </location>
</feature>
<keyword evidence="9" id="KW-1185">Reference proteome</keyword>
<evidence type="ECO:0000256" key="3">
    <source>
        <dbReference type="ARBA" id="ARBA00022729"/>
    </source>
</evidence>
<feature type="domain" description="C-type lectin" evidence="7">
    <location>
        <begin position="281"/>
        <end position="400"/>
    </location>
</feature>
<organism evidence="8 9">
    <name type="scientific">Homarus americanus</name>
    <name type="common">American lobster</name>
    <dbReference type="NCBI Taxonomy" id="6706"/>
    <lineage>
        <taxon>Eukaryota</taxon>
        <taxon>Metazoa</taxon>
        <taxon>Ecdysozoa</taxon>
        <taxon>Arthropoda</taxon>
        <taxon>Crustacea</taxon>
        <taxon>Multicrustacea</taxon>
        <taxon>Malacostraca</taxon>
        <taxon>Eumalacostraca</taxon>
        <taxon>Eucarida</taxon>
        <taxon>Decapoda</taxon>
        <taxon>Pleocyemata</taxon>
        <taxon>Astacidea</taxon>
        <taxon>Nephropoidea</taxon>
        <taxon>Nephropidae</taxon>
        <taxon>Homarus</taxon>
    </lineage>
</organism>
<sequence length="404" mass="45221">MAPLLLITLSLTLLLTPTTSLNTVDTVTPYIQPDGHEVRASLFVNQLAIMELVSQLKHGVGISTTSCQAVEENLVSILSTVNETSSTVLQLSQENTADSTSVREAIAVVQQQQTDLHQLERVTSAMEGLQQQISQLQETTQPSLLTCPGEFFVLERQCLLVNREEKLSWTDARTWCRNKRGDLAIPQESPALVSLLKSFKIDENFWMGASDLATEGVFLDVSNKPINLGSSLWHVGEPSGSVQHQLERVTSAMEGLQQQISQLQETTQPSLLTCPGEFFVLERQCLLVNREEKLKWVDARTWCRNKGGDLAIPQESRALISLLKSFKISDTFWMGASDLATEGVFLDVSSKPINLMSPLWKESDPNDYGGNEDCFFILDYSGVYNWYDARCTRHEYFICEHQPI</sequence>
<dbReference type="Pfam" id="PF00059">
    <property type="entry name" value="Lectin_C"/>
    <property type="match status" value="2"/>
</dbReference>
<dbReference type="SUPFAM" id="SSF56436">
    <property type="entry name" value="C-type lectin-like"/>
    <property type="match status" value="2"/>
</dbReference>
<keyword evidence="4" id="KW-0430">Lectin</keyword>
<dbReference type="Proteomes" id="UP000747542">
    <property type="component" value="Unassembled WGS sequence"/>
</dbReference>
<comment type="subcellular location">
    <subcellularLocation>
        <location evidence="1">Secreted</location>
    </subcellularLocation>
</comment>
<dbReference type="PROSITE" id="PS50041">
    <property type="entry name" value="C_TYPE_LECTIN_2"/>
    <property type="match status" value="2"/>
</dbReference>
<evidence type="ECO:0000256" key="1">
    <source>
        <dbReference type="ARBA" id="ARBA00004613"/>
    </source>
</evidence>
<evidence type="ECO:0000256" key="6">
    <source>
        <dbReference type="SAM" id="SignalP"/>
    </source>
</evidence>
<evidence type="ECO:0000256" key="5">
    <source>
        <dbReference type="ARBA" id="ARBA00023157"/>
    </source>
</evidence>
<dbReference type="Gene3D" id="3.10.100.10">
    <property type="entry name" value="Mannose-Binding Protein A, subunit A"/>
    <property type="match status" value="2"/>
</dbReference>
<dbReference type="InterPro" id="IPR051663">
    <property type="entry name" value="CLec_Tetranectin-domain"/>
</dbReference>
<keyword evidence="2" id="KW-0964">Secreted</keyword>
<evidence type="ECO:0000259" key="7">
    <source>
        <dbReference type="PROSITE" id="PS50041"/>
    </source>
</evidence>
<gene>
    <name evidence="8" type="primary">Cd209-L6</name>
    <name evidence="8" type="ORF">Hamer_G006833</name>
</gene>
<dbReference type="GO" id="GO:0008083">
    <property type="term" value="F:growth factor activity"/>
    <property type="evidence" value="ECO:0007669"/>
    <property type="project" value="TreeGrafter"/>
</dbReference>
<evidence type="ECO:0000313" key="8">
    <source>
        <dbReference type="EMBL" id="KAG7172623.1"/>
    </source>
</evidence>
<proteinExistence type="predicted"/>
<dbReference type="PROSITE" id="PS00615">
    <property type="entry name" value="C_TYPE_LECTIN_1"/>
    <property type="match status" value="1"/>
</dbReference>
<feature type="domain" description="C-type lectin" evidence="7">
    <location>
        <begin position="154"/>
        <end position="240"/>
    </location>
</feature>
<evidence type="ECO:0000256" key="2">
    <source>
        <dbReference type="ARBA" id="ARBA00022525"/>
    </source>
</evidence>
<dbReference type="PANTHER" id="PTHR22799:SF1">
    <property type="entry name" value="C-TYPE LECTIN DOMAIN FAMILY 11 MEMBER A"/>
    <property type="match status" value="1"/>
</dbReference>
<dbReference type="SMART" id="SM00034">
    <property type="entry name" value="CLECT"/>
    <property type="match status" value="2"/>
</dbReference>
<dbReference type="GO" id="GO:0030246">
    <property type="term" value="F:carbohydrate binding"/>
    <property type="evidence" value="ECO:0007669"/>
    <property type="project" value="UniProtKB-KW"/>
</dbReference>
<keyword evidence="3 6" id="KW-0732">Signal</keyword>
<dbReference type="GO" id="GO:0005615">
    <property type="term" value="C:extracellular space"/>
    <property type="evidence" value="ECO:0007669"/>
    <property type="project" value="TreeGrafter"/>
</dbReference>
<dbReference type="InterPro" id="IPR001304">
    <property type="entry name" value="C-type_lectin-like"/>
</dbReference>
<dbReference type="EMBL" id="JAHLQT010010484">
    <property type="protein sequence ID" value="KAG7172623.1"/>
    <property type="molecule type" value="Genomic_DNA"/>
</dbReference>